<sequence length="131" mass="14976">MFQRSLVHYSVLFPESLRNYLHGLDFEVVAFLKDVLPEFWLLVMHYLTPPMRDVYVGATLTNMGPFVQVVCSVGTPELVPGGELSLLLASDLYDFIQLALRCQLRDQGVEPNVNLLNLLQVFEDPDFFQQI</sequence>
<proteinExistence type="predicted"/>
<protein>
    <submittedName>
        <fullName evidence="1">Control protein E4orf2</fullName>
    </submittedName>
</protein>
<dbReference type="EMBL" id="KX868289">
    <property type="protein sequence ID" value="AZI15447.1"/>
    <property type="molecule type" value="Genomic_DNA"/>
</dbReference>
<reference evidence="1" key="1">
    <citation type="submission" date="2016-09" db="EMBL/GenBank/DDBJ databases">
        <title>A new generic human adenovirus multigene typing system reveals a high ratio of recombinant strains and possible new types in a collection of Swedish isolates.</title>
        <authorList>
            <person name="Kajan G.L."/>
            <person name="Lipiec A."/>
            <person name="Bartha D."/>
            <person name="Allard A."/>
            <person name="Arnberg N."/>
        </authorList>
    </citation>
    <scope>NUCLEOTIDE SEQUENCE [LARGE SCALE GENOMIC DNA]</scope>
    <source>
        <strain evidence="1">GyK010</strain>
    </source>
</reference>
<organism evidence="1">
    <name type="scientific">Human adenovirus A serotype 12</name>
    <name type="common">HAdV-12</name>
    <name type="synonym">Human adenovirus 12</name>
    <dbReference type="NCBI Taxonomy" id="28282"/>
    <lineage>
        <taxon>Viruses</taxon>
        <taxon>Varidnaviria</taxon>
        <taxon>Bamfordvirae</taxon>
        <taxon>Preplasmiviricota</taxon>
        <taxon>Polisuviricotina</taxon>
        <taxon>Pharingeaviricetes</taxon>
        <taxon>Rowavirales</taxon>
        <taxon>Adenoviridae</taxon>
        <taxon>Mastadenovirus</taxon>
        <taxon>Mastadenovirus adami</taxon>
        <taxon>Human mastadenovirus A</taxon>
    </lineage>
</organism>
<evidence type="ECO:0000313" key="1">
    <source>
        <dbReference type="EMBL" id="AZI15447.1"/>
    </source>
</evidence>
<name>A0A3G8W5G2_ADE12</name>
<accession>A0A3G8W5G2</accession>
<organismHost>
    <name type="scientific">Homo sapiens</name>
    <name type="common">Human</name>
    <dbReference type="NCBI Taxonomy" id="9606"/>
</organismHost>
<dbReference type="Proteomes" id="UP000319239">
    <property type="component" value="Segment"/>
</dbReference>